<accession>A0ACC3DAZ3</accession>
<keyword evidence="2" id="KW-1185">Reference proteome</keyword>
<dbReference type="Proteomes" id="UP001186974">
    <property type="component" value="Unassembled WGS sequence"/>
</dbReference>
<reference evidence="1" key="1">
    <citation type="submission" date="2024-09" db="EMBL/GenBank/DDBJ databases">
        <title>Black Yeasts Isolated from many extreme environments.</title>
        <authorList>
            <person name="Coleine C."/>
            <person name="Stajich J.E."/>
            <person name="Selbmann L."/>
        </authorList>
    </citation>
    <scope>NUCLEOTIDE SEQUENCE</scope>
    <source>
        <strain evidence="1">CCFEE 5737</strain>
    </source>
</reference>
<name>A0ACC3DAZ3_9PEZI</name>
<evidence type="ECO:0000313" key="2">
    <source>
        <dbReference type="Proteomes" id="UP001186974"/>
    </source>
</evidence>
<proteinExistence type="predicted"/>
<protein>
    <submittedName>
        <fullName evidence="1">Uncharacterized protein</fullName>
    </submittedName>
</protein>
<gene>
    <name evidence="1" type="ORF">LTS18_005300</name>
</gene>
<comment type="caution">
    <text evidence="1">The sequence shown here is derived from an EMBL/GenBank/DDBJ whole genome shotgun (WGS) entry which is preliminary data.</text>
</comment>
<sequence length="410" mass="44393">MLDHFAAGMPLCELVVRADSVRSDIGRFDEKWPFEDPVSGMTESTTATTGFSPANLRILEYTSVSDGYNIVHRRDELQYITAIVAGCPNLRSWNSKPVVPLRFHAPRALHDDGQLQPQLPTVDPPKLEHKAYFPLSLDIVTNWARKGAIQNVQTLKVTHPAYLQALAGHAPQLKSLTISSPNKALLNTTLDLTPSAVPSTFIRRHQTTLHDIQIHANQHNTCPSNDASISSPALTALAAACPSLTHPSLDTRTLLIEEGGLVTSSAPLSFLHADQLQALGSLTSLESLALRPTSPTPGSPHPVLYQQKRAAQTLLQDLRSCARAQRTAGTSSSSLSSLQRLSLMCPPEGFPPDDVSTEPDEIRPLLHDVTTADIDDDGDDGNNGGDSEDGSGGRRWRGFRRNGGDADYCL</sequence>
<dbReference type="EMBL" id="JAWDJW010006459">
    <property type="protein sequence ID" value="KAK3064646.1"/>
    <property type="molecule type" value="Genomic_DNA"/>
</dbReference>
<organism evidence="1 2">
    <name type="scientific">Coniosporium uncinatum</name>
    <dbReference type="NCBI Taxonomy" id="93489"/>
    <lineage>
        <taxon>Eukaryota</taxon>
        <taxon>Fungi</taxon>
        <taxon>Dikarya</taxon>
        <taxon>Ascomycota</taxon>
        <taxon>Pezizomycotina</taxon>
        <taxon>Dothideomycetes</taxon>
        <taxon>Dothideomycetes incertae sedis</taxon>
        <taxon>Coniosporium</taxon>
    </lineage>
</organism>
<evidence type="ECO:0000313" key="1">
    <source>
        <dbReference type="EMBL" id="KAK3064646.1"/>
    </source>
</evidence>